<organism evidence="5 6">
    <name type="scientific">Desulfacinum hydrothermale DSM 13146</name>
    <dbReference type="NCBI Taxonomy" id="1121390"/>
    <lineage>
        <taxon>Bacteria</taxon>
        <taxon>Pseudomonadati</taxon>
        <taxon>Thermodesulfobacteriota</taxon>
        <taxon>Syntrophobacteria</taxon>
        <taxon>Syntrophobacterales</taxon>
        <taxon>Syntrophobacteraceae</taxon>
        <taxon>Desulfacinum</taxon>
    </lineage>
</organism>
<feature type="coiled-coil region" evidence="2">
    <location>
        <begin position="121"/>
        <end position="148"/>
    </location>
</feature>
<protein>
    <submittedName>
        <fullName evidence="5">RND family efflux transporter, MFP subunit</fullName>
    </submittedName>
</protein>
<dbReference type="EMBL" id="FWXF01000011">
    <property type="protein sequence ID" value="SMC25018.1"/>
    <property type="molecule type" value="Genomic_DNA"/>
</dbReference>
<sequence length="457" mass="51227">MTARKKEEGTDRRVFFRIAVCVAILAVGIAAMAVLSKLKKPPVEAVETEQALKVQAMRAVYEDVPVVLRGHGNAAPVDTATLSSQVSGTVVFVHPRLDVGEIIPKGDVLFRIDPRDYETALEQAQASVAQWTSTVERLRREYQREQARLGPLTRTRDLARSEFERLRRLYTQNKVGTRSGVEAAEKAYQQALDQLNVLRRSLAVYPQRIQEAESNLRSAQAQREQARIRLERCTVKAPFDGRVTSVSVEIGQYLAPGTPAVSLADDSMLEIAVSLDSRDARRWLLFDRTSSRPPVAWFQNIRHVPCRIRWTEDPSGHEWTGTLHRVMDYDRKTRTVTVAVRVTAQEAARTTAGGLPLVAGMFCSVDIPGKTMERVVRVPRWAVTFDNTVYLAVNKRLKTVDVQVARIQGDEAFLSDGVQEGDMVIVTRLVSPLEDMLLEVEPADRKAARTAREDKRS</sequence>
<dbReference type="SUPFAM" id="SSF111369">
    <property type="entry name" value="HlyD-like secretion proteins"/>
    <property type="match status" value="1"/>
</dbReference>
<dbReference type="GO" id="GO:1990281">
    <property type="term" value="C:efflux pump complex"/>
    <property type="evidence" value="ECO:0007669"/>
    <property type="project" value="TreeGrafter"/>
</dbReference>
<evidence type="ECO:0000256" key="3">
    <source>
        <dbReference type="SAM" id="Phobius"/>
    </source>
</evidence>
<feature type="coiled-coil region" evidence="2">
    <location>
        <begin position="181"/>
        <end position="236"/>
    </location>
</feature>
<comment type="similarity">
    <text evidence="1">Belongs to the membrane fusion protein (MFP) (TC 8.A.1) family.</text>
</comment>
<evidence type="ECO:0000313" key="5">
    <source>
        <dbReference type="EMBL" id="SMC25018.1"/>
    </source>
</evidence>
<dbReference type="AlphaFoldDB" id="A0A1W1XND3"/>
<keyword evidence="6" id="KW-1185">Reference proteome</keyword>
<keyword evidence="3" id="KW-0812">Transmembrane</keyword>
<feature type="transmembrane region" description="Helical" evidence="3">
    <location>
        <begin position="14"/>
        <end position="35"/>
    </location>
</feature>
<dbReference type="Proteomes" id="UP000192783">
    <property type="component" value="Unassembled WGS sequence"/>
</dbReference>
<evidence type="ECO:0000313" key="6">
    <source>
        <dbReference type="Proteomes" id="UP000192783"/>
    </source>
</evidence>
<name>A0A1W1XND3_9BACT</name>
<dbReference type="InterPro" id="IPR006143">
    <property type="entry name" value="RND_pump_MFP"/>
</dbReference>
<reference evidence="5 6" key="1">
    <citation type="submission" date="2017-04" db="EMBL/GenBank/DDBJ databases">
        <authorList>
            <person name="Afonso C.L."/>
            <person name="Miller P.J."/>
            <person name="Scott M.A."/>
            <person name="Spackman E."/>
            <person name="Goraichik I."/>
            <person name="Dimitrov K.M."/>
            <person name="Suarez D.L."/>
            <person name="Swayne D.E."/>
        </authorList>
    </citation>
    <scope>NUCLEOTIDE SEQUENCE [LARGE SCALE GENOMIC DNA]</scope>
    <source>
        <strain evidence="5 6">DSM 13146</strain>
    </source>
</reference>
<dbReference type="InterPro" id="IPR058625">
    <property type="entry name" value="MdtA-like_BSH"/>
</dbReference>
<dbReference type="STRING" id="1121390.SAMN02746041_02184"/>
<dbReference type="Gene3D" id="2.40.420.20">
    <property type="match status" value="1"/>
</dbReference>
<dbReference type="Pfam" id="PF25917">
    <property type="entry name" value="BSH_RND"/>
    <property type="match status" value="1"/>
</dbReference>
<dbReference type="OrthoDB" id="5412426at2"/>
<dbReference type="PANTHER" id="PTHR30469">
    <property type="entry name" value="MULTIDRUG RESISTANCE PROTEIN MDTA"/>
    <property type="match status" value="1"/>
</dbReference>
<evidence type="ECO:0000259" key="4">
    <source>
        <dbReference type="Pfam" id="PF25917"/>
    </source>
</evidence>
<keyword evidence="2" id="KW-0175">Coiled coil</keyword>
<accession>A0A1W1XND3</accession>
<dbReference type="GO" id="GO:0015562">
    <property type="term" value="F:efflux transmembrane transporter activity"/>
    <property type="evidence" value="ECO:0007669"/>
    <property type="project" value="TreeGrafter"/>
</dbReference>
<dbReference type="NCBIfam" id="TIGR01730">
    <property type="entry name" value="RND_mfp"/>
    <property type="match status" value="1"/>
</dbReference>
<evidence type="ECO:0000256" key="1">
    <source>
        <dbReference type="ARBA" id="ARBA00009477"/>
    </source>
</evidence>
<dbReference type="RefSeq" id="WP_084057913.1">
    <property type="nucleotide sequence ID" value="NZ_FWXF01000011.1"/>
</dbReference>
<dbReference type="Gene3D" id="2.40.30.170">
    <property type="match status" value="1"/>
</dbReference>
<gene>
    <name evidence="5" type="ORF">SAMN02746041_02184</name>
</gene>
<keyword evidence="3" id="KW-0472">Membrane</keyword>
<dbReference type="Gene3D" id="2.40.50.100">
    <property type="match status" value="1"/>
</dbReference>
<keyword evidence="3" id="KW-1133">Transmembrane helix</keyword>
<feature type="domain" description="Multidrug resistance protein MdtA-like barrel-sandwich hybrid" evidence="4">
    <location>
        <begin position="79"/>
        <end position="260"/>
    </location>
</feature>
<proteinExistence type="inferred from homology"/>
<dbReference type="Gene3D" id="1.10.287.470">
    <property type="entry name" value="Helix hairpin bin"/>
    <property type="match status" value="1"/>
</dbReference>
<evidence type="ECO:0000256" key="2">
    <source>
        <dbReference type="SAM" id="Coils"/>
    </source>
</evidence>